<proteinExistence type="predicted"/>
<dbReference type="AlphaFoldDB" id="A0AA94YDZ6"/>
<dbReference type="PANTHER" id="PTHR31252:SF11">
    <property type="entry name" value="DUF4419 DOMAIN-CONTAINING PROTEIN"/>
    <property type="match status" value="1"/>
</dbReference>
<evidence type="ECO:0000256" key="1">
    <source>
        <dbReference type="SAM" id="SignalP"/>
    </source>
</evidence>
<accession>A0AA94YDZ6</accession>
<dbReference type="Pfam" id="PF14388">
    <property type="entry name" value="DUF4419"/>
    <property type="match status" value="1"/>
</dbReference>
<name>A0AA94YDZ6_9BACE</name>
<feature type="signal peptide" evidence="1">
    <location>
        <begin position="1"/>
        <end position="19"/>
    </location>
</feature>
<keyword evidence="1" id="KW-0732">Signal</keyword>
<feature type="chain" id="PRO_5041721732" evidence="1">
    <location>
        <begin position="20"/>
        <end position="468"/>
    </location>
</feature>
<dbReference type="Proteomes" id="UP001060260">
    <property type="component" value="Chromosome"/>
</dbReference>
<dbReference type="InterPro" id="IPR025533">
    <property type="entry name" value="DUF4419"/>
</dbReference>
<dbReference type="EMBL" id="CP103166">
    <property type="protein sequence ID" value="UVQ98408.1"/>
    <property type="molecule type" value="Genomic_DNA"/>
</dbReference>
<gene>
    <name evidence="2" type="ORF">NXW23_08905</name>
</gene>
<dbReference type="RefSeq" id="WP_192913115.1">
    <property type="nucleotide sequence ID" value="NZ_VVYE01000008.1"/>
</dbReference>
<protein>
    <submittedName>
        <fullName evidence="2">DUF4419 domain-containing protein</fullName>
    </submittedName>
</protein>
<sequence>MKKILFCVLIMLCSISAFAQKRITFKIEKLSTPERLLYLQSYDDIYQRLIMSETEGFSKEVEKQEKNPPFNIIAKSEAPDSLVSYRYHSFFQGMYQAYADHRPFVLSPDMIWLLISQGFARHINANQEAMRDYIVDFSGKQSLIVKTDKQLEDPTLSWNEIFPQFTEQIKKQVGNSLVETLTCNFSTTTPLEKIASEITIMESVKPYFEFIVIRIVCGIPEITLEGTPEDWEKVLSKAKSLKGYKLEWWISELEPLLEEFVKASKGEINKGFWRNMFKYHSQEKYGAPNMIDGWIVKFFPYDKKGQRNNLKQLEGTDSLPDEIVKVDLKYQEVYNNTVTETPLELWAGFVGLEQNKRNFALRPQISWMIRKKDLTNNKVKNKLMADAQGTGFGRGISIRVKEFPSVLLELTEIKKLEIRFINQIDIPDEISKIKIEHLELFGKISKEGIERIKRLLPDSDIKINGSRI</sequence>
<evidence type="ECO:0000313" key="3">
    <source>
        <dbReference type="Proteomes" id="UP001060260"/>
    </source>
</evidence>
<dbReference type="PANTHER" id="PTHR31252">
    <property type="entry name" value="DUF4419 DOMAIN-CONTAINING PROTEIN"/>
    <property type="match status" value="1"/>
</dbReference>
<organism evidence="2 3">
    <name type="scientific">Bacteroides caccae</name>
    <dbReference type="NCBI Taxonomy" id="47678"/>
    <lineage>
        <taxon>Bacteria</taxon>
        <taxon>Pseudomonadati</taxon>
        <taxon>Bacteroidota</taxon>
        <taxon>Bacteroidia</taxon>
        <taxon>Bacteroidales</taxon>
        <taxon>Bacteroidaceae</taxon>
        <taxon>Bacteroides</taxon>
    </lineage>
</organism>
<evidence type="ECO:0000313" key="2">
    <source>
        <dbReference type="EMBL" id="UVQ98408.1"/>
    </source>
</evidence>
<reference evidence="2" key="1">
    <citation type="submission" date="2022-08" db="EMBL/GenBank/DDBJ databases">
        <title>Genome Sequencing of Bacteroides fragilis Group Isolates with Nanopore Technology.</title>
        <authorList>
            <person name="Tisza M.J."/>
            <person name="Smith D."/>
            <person name="Dekker J.P."/>
        </authorList>
    </citation>
    <scope>NUCLEOTIDE SEQUENCE</scope>
    <source>
        <strain evidence="2">BFG-474</strain>
    </source>
</reference>